<evidence type="ECO:0000256" key="1">
    <source>
        <dbReference type="SAM" id="MobiDB-lite"/>
    </source>
</evidence>
<evidence type="ECO:0000313" key="2">
    <source>
        <dbReference type="EMBL" id="KAJ1611650.1"/>
    </source>
</evidence>
<name>A0ABQ8P804_9CRYT</name>
<feature type="compositionally biased region" description="Polar residues" evidence="1">
    <location>
        <begin position="1031"/>
        <end position="1041"/>
    </location>
</feature>
<gene>
    <name evidence="2" type="ORF">OJ252_1476</name>
</gene>
<reference evidence="2" key="1">
    <citation type="submission" date="2022-10" db="EMBL/GenBank/DDBJ databases">
        <title>Adaptive evolution leads to modifications in subtelomeric GC content in a zoonotic Cryptosporidium species.</title>
        <authorList>
            <person name="Li J."/>
            <person name="Feng Y."/>
            <person name="Xiao L."/>
        </authorList>
    </citation>
    <scope>NUCLEOTIDE SEQUENCE</scope>
    <source>
        <strain evidence="2">25894</strain>
    </source>
</reference>
<feature type="region of interest" description="Disordered" evidence="1">
    <location>
        <begin position="1"/>
        <end position="52"/>
    </location>
</feature>
<evidence type="ECO:0000313" key="3">
    <source>
        <dbReference type="Proteomes" id="UP001071777"/>
    </source>
</evidence>
<feature type="compositionally biased region" description="Acidic residues" evidence="1">
    <location>
        <begin position="922"/>
        <end position="932"/>
    </location>
</feature>
<feature type="region of interest" description="Disordered" evidence="1">
    <location>
        <begin position="708"/>
        <end position="735"/>
    </location>
</feature>
<sequence>MGGSSLGDTSYSGLENKDKQNFGEGPGFGRAERDKYDNDDFDSEDGLNKNGGLHELDSGFGMNAANDEFNIEGGDNYGYSKDIDKDINSSLEEMIGKENYGNDYENSSLKDLDSMAGGLDHFGMGPNGQFDGISGGNSGMNEIDQLDEIAGLPSGGQLDLDSMGVDTNGDEGFMMAGGLNSMDNNGMLNLDQAFGGGDFENGHEFGSANINRELDEVINGQGQDHGISDKESYDELNRIQGDEKIDLKPGDTANFLDSLISPGETGDGNIEVDLLLDDGNGGNASGFKPDNYLEGPELHSNTPLVNGNTLDEISTNEVNIDFDNSNGIQIIASNVDNDQNEMFGARNGAMDDLAELEKMENDETLATELQLELPNNSVDLEIRDVNDEFKVLDEMSDGASHEEDEIEFLERLMKEKEYIRNNDFASTVDSEEFTDDEPDEFGPNNGQISIESNDYPGESGTIIDKNKALVGDPTGSSSASEQINDILRDMKQDGATPAENLDIEQNDILNLDQQVNFESNIASNDLIKNEKFQQDMDISDGLKSSDSNINLDYMENNSIYGIRDPDSYLGRNNQLDLRVDTGDDLDGGFKENIGNGDQDDLVSFLDSLERGGGITENKGTYLDSEEKSIDQDMPGFNFELEGEIDKSNPRESYPEDSINLLFESEGQSYSESTDKELEILGSEQELHIEPNEVDKVLDEIIAGELELESDKPYENKDDEDEYSDISNLFTDPDGNNVKLSAQIDASDEEFDRNSADSKELDDELYLHKLFNDQSSEDADGALFSQSAGSKGRNDVEEIDLSEVEWLNEGEHKKDLSIDETTHMIDDLSRLFGDIETKTVDAIVGEATPDELGVDPKGTQDMDDLRNDDLRLDEFFDNEVNLGRYDSENESSPAKHGKRKRRRKDKKRQKKKGHKKRARGPVEEYEISQEDLDLLYRESKEYSDHNRNDGTPAPSLDDNFLDSDTFLNDGNDKLKKSTVVRLDMSDQGDSKPSRKSASKREDLENDEELKGVSRRKMLRGAPPEEDEEYRSANRSLGTILNKQETGSEKEWIMSFAPKLRPGRMQRRRDLFSEEEIQHAMKEAQQA</sequence>
<proteinExistence type="predicted"/>
<feature type="compositionally biased region" description="Basic and acidic residues" evidence="1">
    <location>
        <begin position="933"/>
        <end position="947"/>
    </location>
</feature>
<feature type="region of interest" description="Disordered" evidence="1">
    <location>
        <begin position="882"/>
        <end position="1041"/>
    </location>
</feature>
<comment type="caution">
    <text evidence="2">The sequence shown here is derived from an EMBL/GenBank/DDBJ whole genome shotgun (WGS) entry which is preliminary data.</text>
</comment>
<organism evidence="2 3">
    <name type="scientific">Cryptosporidium canis</name>
    <dbReference type="NCBI Taxonomy" id="195482"/>
    <lineage>
        <taxon>Eukaryota</taxon>
        <taxon>Sar</taxon>
        <taxon>Alveolata</taxon>
        <taxon>Apicomplexa</taxon>
        <taxon>Conoidasida</taxon>
        <taxon>Coccidia</taxon>
        <taxon>Eucoccidiorida</taxon>
        <taxon>Eimeriorina</taxon>
        <taxon>Cryptosporidiidae</taxon>
        <taxon>Cryptosporidium</taxon>
    </lineage>
</organism>
<feature type="compositionally biased region" description="Acidic residues" evidence="1">
    <location>
        <begin position="429"/>
        <end position="440"/>
    </location>
</feature>
<feature type="compositionally biased region" description="Polar residues" evidence="1">
    <location>
        <begin position="1"/>
        <end position="13"/>
    </location>
</feature>
<feature type="region of interest" description="Disordered" evidence="1">
    <location>
        <begin position="428"/>
        <end position="457"/>
    </location>
</feature>
<feature type="compositionally biased region" description="Basic residues" evidence="1">
    <location>
        <begin position="894"/>
        <end position="918"/>
    </location>
</feature>
<feature type="compositionally biased region" description="Basic and acidic residues" evidence="1">
    <location>
        <begin position="987"/>
        <end position="1001"/>
    </location>
</feature>
<dbReference type="EMBL" id="JAPCXB010000056">
    <property type="protein sequence ID" value="KAJ1611650.1"/>
    <property type="molecule type" value="Genomic_DNA"/>
</dbReference>
<protein>
    <submittedName>
        <fullName evidence="2">Signal peptide containing protein</fullName>
    </submittedName>
</protein>
<dbReference type="Proteomes" id="UP001071777">
    <property type="component" value="Unassembled WGS sequence"/>
</dbReference>
<accession>A0ABQ8P804</accession>
<feature type="region of interest" description="Disordered" evidence="1">
    <location>
        <begin position="845"/>
        <end position="864"/>
    </location>
</feature>
<keyword evidence="3" id="KW-1185">Reference proteome</keyword>